<sequence>MISSFFFFKSRAAIVWKPGGSFSIEEVEVAPPKAKEVRIKHVTNSSFVWATFWIFLK</sequence>
<dbReference type="Ensembl" id="ENSCHIT00010017270.1">
    <property type="protein sequence ID" value="ENSCHIP00010012214.1"/>
    <property type="gene ID" value="ENSCHIG00010009075.1"/>
</dbReference>
<name>A0A8C2NZT8_CAPHI</name>
<reference evidence="1" key="2">
    <citation type="submission" date="2025-08" db="UniProtKB">
        <authorList>
            <consortium name="Ensembl"/>
        </authorList>
    </citation>
    <scope>IDENTIFICATION</scope>
</reference>
<organism evidence="1">
    <name type="scientific">Capra hircus</name>
    <name type="common">Goat</name>
    <dbReference type="NCBI Taxonomy" id="9925"/>
    <lineage>
        <taxon>Eukaryota</taxon>
        <taxon>Metazoa</taxon>
        <taxon>Chordata</taxon>
        <taxon>Craniata</taxon>
        <taxon>Vertebrata</taxon>
        <taxon>Euteleostomi</taxon>
        <taxon>Mammalia</taxon>
        <taxon>Eutheria</taxon>
        <taxon>Laurasiatheria</taxon>
        <taxon>Artiodactyla</taxon>
        <taxon>Ruminantia</taxon>
        <taxon>Pecora</taxon>
        <taxon>Bovidae</taxon>
        <taxon>Caprinae</taxon>
        <taxon>Capra</taxon>
    </lineage>
</organism>
<evidence type="ECO:0000313" key="1">
    <source>
        <dbReference type="Ensembl" id="ENSCHIP00010012214.1"/>
    </source>
</evidence>
<dbReference type="SUPFAM" id="SSF50129">
    <property type="entry name" value="GroES-like"/>
    <property type="match status" value="1"/>
</dbReference>
<accession>A0A8C2NZT8</accession>
<dbReference type="Gene3D" id="3.90.180.10">
    <property type="entry name" value="Medium-chain alcohol dehydrogenases, catalytic domain"/>
    <property type="match status" value="1"/>
</dbReference>
<dbReference type="InterPro" id="IPR011032">
    <property type="entry name" value="GroES-like_sf"/>
</dbReference>
<protein>
    <submittedName>
        <fullName evidence="1">Uncharacterized protein</fullName>
    </submittedName>
</protein>
<dbReference type="AlphaFoldDB" id="A0A8C2NZT8"/>
<reference evidence="1" key="1">
    <citation type="submission" date="2019-03" db="EMBL/GenBank/DDBJ databases">
        <title>Genome sequencing and reference-guided assembly of Black Bengal Goat (Capra hircus).</title>
        <authorList>
            <person name="Siddiki A.Z."/>
            <person name="Baten A."/>
            <person name="Billah M."/>
            <person name="Alam M.A.U."/>
            <person name="Shawrob K.S.M."/>
            <person name="Saha S."/>
            <person name="Chowdhury M."/>
            <person name="Rahman A.H."/>
            <person name="Stear M."/>
            <person name="Miah G."/>
            <person name="Das G.B."/>
            <person name="Hossain M.M."/>
            <person name="Kumkum M."/>
            <person name="Islam M.S."/>
            <person name="Mollah A.M."/>
            <person name="Ahsan A."/>
            <person name="Tusar F."/>
            <person name="Khan M.K.I."/>
        </authorList>
    </citation>
    <scope>NUCLEOTIDE SEQUENCE [LARGE SCALE GENOMIC DNA]</scope>
</reference>
<proteinExistence type="predicted"/>